<dbReference type="GO" id="GO:0045893">
    <property type="term" value="P:positive regulation of DNA-templated transcription"/>
    <property type="evidence" value="ECO:0007669"/>
    <property type="project" value="InterPro"/>
</dbReference>
<proteinExistence type="predicted"/>
<dbReference type="Proteomes" id="UP000006813">
    <property type="component" value="Unassembled WGS sequence"/>
</dbReference>
<dbReference type="Pfam" id="PF17219">
    <property type="entry name" value="YAF2_RYBP"/>
    <property type="match status" value="1"/>
</dbReference>
<gene>
    <name evidence="4" type="ORF">GW7_10768</name>
</gene>
<dbReference type="GO" id="GO:0003677">
    <property type="term" value="F:DNA binding"/>
    <property type="evidence" value="ECO:0007669"/>
    <property type="project" value="TreeGrafter"/>
</dbReference>
<sequence>MGASSTPRPIEMRRHLNKSQNQTSRLPAETPKRNEMEYSATQPPGLPELATKEDLEKMKSEIISQICPTEVLSHTEHAELARCRQAGLPMPYRGPEWQRTNRISPLQTGRNSAEASKCSICDLRKGTSTRKPRINSQLVAQVAQQYATPPPQKKEKKEKVEKRDKEKPEKDKEISPSVTKKNTNKKTKPKSDILKDPPSGANSIQSANATTKTSKTNHTSRLRLKNVDRSTAQQLTVTVGNVTVIITDFKEKTHSSLTSSSTGTSSAGSEQQNQRISGSESTDKRSSRSSNQKATDTSAVNDESF</sequence>
<organism evidence="4 5">
    <name type="scientific">Heterocephalus glaber</name>
    <name type="common">Naked mole rat</name>
    <dbReference type="NCBI Taxonomy" id="10181"/>
    <lineage>
        <taxon>Eukaryota</taxon>
        <taxon>Metazoa</taxon>
        <taxon>Chordata</taxon>
        <taxon>Craniata</taxon>
        <taxon>Vertebrata</taxon>
        <taxon>Euteleostomi</taxon>
        <taxon>Mammalia</taxon>
        <taxon>Eutheria</taxon>
        <taxon>Euarchontoglires</taxon>
        <taxon>Glires</taxon>
        <taxon>Rodentia</taxon>
        <taxon>Hystricomorpha</taxon>
        <taxon>Bathyergidae</taxon>
        <taxon>Heterocephalus</taxon>
    </lineage>
</organism>
<protein>
    <submittedName>
        <fullName evidence="4">RING1 and YY1-binding protein</fullName>
    </submittedName>
</protein>
<evidence type="ECO:0000256" key="3">
    <source>
        <dbReference type="SAM" id="MobiDB-lite"/>
    </source>
</evidence>
<evidence type="ECO:0000313" key="5">
    <source>
        <dbReference type="Proteomes" id="UP000006813"/>
    </source>
</evidence>
<keyword evidence="2" id="KW-0539">Nucleus</keyword>
<feature type="compositionally biased region" description="Polar residues" evidence="3">
    <location>
        <begin position="98"/>
        <end position="114"/>
    </location>
</feature>
<comment type="subcellular location">
    <subcellularLocation>
        <location evidence="1">Nucleus</location>
    </subcellularLocation>
</comment>
<feature type="compositionally biased region" description="Polar residues" evidence="3">
    <location>
        <begin position="291"/>
        <end position="305"/>
    </location>
</feature>
<dbReference type="PANTHER" id="PTHR12920:SF3">
    <property type="entry name" value="RING1 AND YY1-BINDING PROTEIN"/>
    <property type="match status" value="1"/>
</dbReference>
<evidence type="ECO:0000313" key="4">
    <source>
        <dbReference type="EMBL" id="EHA98246.1"/>
    </source>
</evidence>
<dbReference type="InterPro" id="IPR039958">
    <property type="entry name" value="RYBP/YAF2"/>
</dbReference>
<dbReference type="GO" id="GO:0005634">
    <property type="term" value="C:nucleus"/>
    <property type="evidence" value="ECO:0007669"/>
    <property type="project" value="UniProtKB-SubCell"/>
</dbReference>
<dbReference type="STRING" id="10181.G5AMI6"/>
<feature type="compositionally biased region" description="Polar residues" evidence="3">
    <location>
        <begin position="200"/>
        <end position="217"/>
    </location>
</feature>
<accession>G5AMI6</accession>
<reference evidence="4 5" key="1">
    <citation type="journal article" date="2011" name="Nature">
        <title>Genome sequencing reveals insights into physiology and longevity of the naked mole rat.</title>
        <authorList>
            <person name="Kim E.B."/>
            <person name="Fang X."/>
            <person name="Fushan A.A."/>
            <person name="Huang Z."/>
            <person name="Lobanov A.V."/>
            <person name="Han L."/>
            <person name="Marino S.M."/>
            <person name="Sun X."/>
            <person name="Turanov A.A."/>
            <person name="Yang P."/>
            <person name="Yim S.H."/>
            <person name="Zhao X."/>
            <person name="Kasaikina M.V."/>
            <person name="Stoletzki N."/>
            <person name="Peng C."/>
            <person name="Polak P."/>
            <person name="Xiong Z."/>
            <person name="Kiezun A."/>
            <person name="Zhu Y."/>
            <person name="Chen Y."/>
            <person name="Kryukov G.V."/>
            <person name="Zhang Q."/>
            <person name="Peshkin L."/>
            <person name="Yang L."/>
            <person name="Bronson R.T."/>
            <person name="Buffenstein R."/>
            <person name="Wang B."/>
            <person name="Han C."/>
            <person name="Li Q."/>
            <person name="Chen L."/>
            <person name="Zhao W."/>
            <person name="Sunyaev S.R."/>
            <person name="Park T.J."/>
            <person name="Zhang G."/>
            <person name="Wang J."/>
            <person name="Gladyshev V.N."/>
        </authorList>
    </citation>
    <scope>NUCLEOTIDE SEQUENCE [LARGE SCALE GENOMIC DNA]</scope>
</reference>
<name>G5AMI6_HETGA</name>
<dbReference type="GO" id="GO:0003712">
    <property type="term" value="F:transcription coregulator activity"/>
    <property type="evidence" value="ECO:0007669"/>
    <property type="project" value="TreeGrafter"/>
</dbReference>
<dbReference type="InterPro" id="IPR033774">
    <property type="entry name" value="YAF2_RYBP"/>
</dbReference>
<feature type="region of interest" description="Disordered" evidence="3">
    <location>
        <begin position="143"/>
        <end position="227"/>
    </location>
</feature>
<dbReference type="PANTHER" id="PTHR12920">
    <property type="entry name" value="RYBP AND YAF2-RELATED"/>
    <property type="match status" value="1"/>
</dbReference>
<feature type="region of interest" description="Disordered" evidence="3">
    <location>
        <begin position="252"/>
        <end position="305"/>
    </location>
</feature>
<dbReference type="eggNOG" id="KOG4477">
    <property type="taxonomic scope" value="Eukaryota"/>
</dbReference>
<dbReference type="InParanoid" id="G5AMI6"/>
<feature type="region of interest" description="Disordered" evidence="3">
    <location>
        <begin position="92"/>
        <end position="116"/>
    </location>
</feature>
<dbReference type="EMBL" id="JH165999">
    <property type="protein sequence ID" value="EHA98246.1"/>
    <property type="molecule type" value="Genomic_DNA"/>
</dbReference>
<feature type="compositionally biased region" description="Basic and acidic residues" evidence="3">
    <location>
        <begin position="152"/>
        <end position="174"/>
    </location>
</feature>
<evidence type="ECO:0000256" key="1">
    <source>
        <dbReference type="ARBA" id="ARBA00004123"/>
    </source>
</evidence>
<dbReference type="AlphaFoldDB" id="G5AMI6"/>
<feature type="compositionally biased region" description="Low complexity" evidence="3">
    <location>
        <begin position="255"/>
        <end position="269"/>
    </location>
</feature>
<feature type="region of interest" description="Disordered" evidence="3">
    <location>
        <begin position="1"/>
        <end position="48"/>
    </location>
</feature>
<evidence type="ECO:0000256" key="2">
    <source>
        <dbReference type="ARBA" id="ARBA00023242"/>
    </source>
</evidence>